<dbReference type="InterPro" id="IPR003496">
    <property type="entry name" value="ABA_WDS"/>
</dbReference>
<feature type="compositionally biased region" description="Low complexity" evidence="2">
    <location>
        <begin position="16"/>
        <end position="29"/>
    </location>
</feature>
<keyword evidence="4" id="KW-1185">Reference proteome</keyword>
<gene>
    <name evidence="3" type="ORF">CSSPJE1EN2_LOCUS623</name>
</gene>
<evidence type="ECO:0000313" key="3">
    <source>
        <dbReference type="EMBL" id="CAK9857628.1"/>
    </source>
</evidence>
<dbReference type="Proteomes" id="UP001497522">
    <property type="component" value="Chromosome 1"/>
</dbReference>
<dbReference type="Pfam" id="PF02496">
    <property type="entry name" value="ABA_WDS"/>
    <property type="match status" value="1"/>
</dbReference>
<protein>
    <submittedName>
        <fullName evidence="3">Uncharacterized protein</fullName>
    </submittedName>
</protein>
<evidence type="ECO:0000256" key="1">
    <source>
        <dbReference type="ARBA" id="ARBA00007160"/>
    </source>
</evidence>
<feature type="region of interest" description="Disordered" evidence="2">
    <location>
        <begin position="1"/>
        <end position="45"/>
    </location>
</feature>
<organism evidence="3 4">
    <name type="scientific">Sphagnum jensenii</name>
    <dbReference type="NCBI Taxonomy" id="128206"/>
    <lineage>
        <taxon>Eukaryota</taxon>
        <taxon>Viridiplantae</taxon>
        <taxon>Streptophyta</taxon>
        <taxon>Embryophyta</taxon>
        <taxon>Bryophyta</taxon>
        <taxon>Sphagnophytina</taxon>
        <taxon>Sphagnopsida</taxon>
        <taxon>Sphagnales</taxon>
        <taxon>Sphagnaceae</taxon>
        <taxon>Sphagnum</taxon>
    </lineage>
</organism>
<dbReference type="PANTHER" id="PTHR33801">
    <property type="entry name" value="ABSCISIC STRESS-RIPENING PROTEIN 5"/>
    <property type="match status" value="1"/>
</dbReference>
<feature type="compositionally biased region" description="Basic residues" evidence="2">
    <location>
        <begin position="1"/>
        <end position="10"/>
    </location>
</feature>
<evidence type="ECO:0000313" key="4">
    <source>
        <dbReference type="Proteomes" id="UP001497522"/>
    </source>
</evidence>
<evidence type="ECO:0000256" key="2">
    <source>
        <dbReference type="SAM" id="MobiDB-lite"/>
    </source>
</evidence>
<accession>A0ABP1A534</accession>
<proteinExistence type="inferred from homology"/>
<name>A0ABP1A534_9BRYO</name>
<sequence>MSQLHNHRHQGQGAFPAQYPLAPGYGAAPPTGPYSQAPGPYYGGNPQMMPQPVQGLGGAPGMYPEQQYQNLQAEQHRHKQNEHRAEIGALGSAVFTAYEKREEKGDPEHVQRHHMEVQAAEAATLGLGGYALYEHHESHKVLKAEKHEKHHEKHDHHHH</sequence>
<dbReference type="EMBL" id="OZ023702">
    <property type="protein sequence ID" value="CAK9857628.1"/>
    <property type="molecule type" value="Genomic_DNA"/>
</dbReference>
<comment type="similarity">
    <text evidence="1">Belongs to the abscisic acid and water stress-induced protein family.</text>
</comment>
<reference evidence="3 4" key="1">
    <citation type="submission" date="2024-03" db="EMBL/GenBank/DDBJ databases">
        <authorList>
            <consortium name="ELIXIR-Norway"/>
            <consortium name="Elixir Norway"/>
        </authorList>
    </citation>
    <scope>NUCLEOTIDE SEQUENCE [LARGE SCALE GENOMIC DNA]</scope>
</reference>